<evidence type="ECO:0000259" key="3">
    <source>
        <dbReference type="PROSITE" id="PS50846"/>
    </source>
</evidence>
<feature type="transmembrane region" description="Helical" evidence="2">
    <location>
        <begin position="318"/>
        <end position="340"/>
    </location>
</feature>
<dbReference type="PROSITE" id="PS01047">
    <property type="entry name" value="HMA_1"/>
    <property type="match status" value="1"/>
</dbReference>
<keyword evidence="2" id="KW-0812">Transmembrane</keyword>
<sequence>MKQETITEIFLIDGMSCAGCEGRIENSLKDINGIKSIHANYSQSLVKITYFKNIISFTEIKKIIEEADYKVVGKGNNSKRDEDNKKLNIHELLGVIIIIISIYIIINHFGGFAIFNYFPEAGDGMGYFMLFIIGILTSVHCIAMCGGINLSQSMPLKLVEDSKTSKFTKFRSSIMYNLGRVISYTFIGGAVGAVGSVISFSGKAQGIIAIVTGLAMISMGINMLNIFPWLRKFNIRIPRVITDRINKDNKNNSSLYVGLLNGLMPCGPLQAMQLYALSTADPIRGAISMFFFSIGTVPLMFGLGALSSILSKRFRSKMISVSAVLVAFLGFIMFNNGMALSGISVTSTSITGGNASVSIISDGIQTVTTQLLSGEYKPIVVEKGIPVKWIIKAEAKDINGCNNKIIIQEFNIEKKLAAGDNIIEFTPLESGRFTFSCWMGMIRSNISVVDDIKVE</sequence>
<evidence type="ECO:0000313" key="4">
    <source>
        <dbReference type="EMBL" id="PRR81714.1"/>
    </source>
</evidence>
<keyword evidence="5" id="KW-1185">Reference proteome</keyword>
<dbReference type="GO" id="GO:0046872">
    <property type="term" value="F:metal ion binding"/>
    <property type="evidence" value="ECO:0007669"/>
    <property type="project" value="UniProtKB-KW"/>
</dbReference>
<proteinExistence type="predicted"/>
<feature type="domain" description="HMA" evidence="3">
    <location>
        <begin position="6"/>
        <end position="72"/>
    </location>
</feature>
<dbReference type="EC" id="3.6.3.54" evidence="4"/>
<dbReference type="RefSeq" id="WP_106060268.1">
    <property type="nucleotide sequence ID" value="NZ_PVXQ01000025.1"/>
</dbReference>
<feature type="transmembrane region" description="Helical" evidence="2">
    <location>
        <begin position="254"/>
        <end position="277"/>
    </location>
</feature>
<reference evidence="4 5" key="1">
    <citation type="submission" date="2018-03" db="EMBL/GenBank/DDBJ databases">
        <title>Genome sequence of Clostridium vincentii DSM 10228.</title>
        <authorList>
            <person name="Poehlein A."/>
            <person name="Daniel R."/>
        </authorList>
    </citation>
    <scope>NUCLEOTIDE SEQUENCE [LARGE SCALE GENOMIC DNA]</scope>
    <source>
        <strain evidence="4 5">DSM 10228</strain>
    </source>
</reference>
<keyword evidence="2" id="KW-1133">Transmembrane helix</keyword>
<protein>
    <submittedName>
        <fullName evidence="4">Copper-exporting P-type ATPase A</fullName>
        <ecNumber evidence="4">3.6.3.54</ecNumber>
    </submittedName>
</protein>
<dbReference type="PANTHER" id="PTHR42208:SF1">
    <property type="entry name" value="HEAVY METAL TRANSPORTER"/>
    <property type="match status" value="1"/>
</dbReference>
<dbReference type="PANTHER" id="PTHR42208">
    <property type="entry name" value="HEAVY METAL TRANSPORTER-RELATED"/>
    <property type="match status" value="1"/>
</dbReference>
<comment type="caution">
    <text evidence="4">The sequence shown here is derived from an EMBL/GenBank/DDBJ whole genome shotgun (WGS) entry which is preliminary data.</text>
</comment>
<dbReference type="Gene3D" id="3.30.70.100">
    <property type="match status" value="1"/>
</dbReference>
<gene>
    <name evidence="4" type="primary">copA_1</name>
    <name evidence="4" type="ORF">CLVI_23230</name>
</gene>
<dbReference type="AlphaFoldDB" id="A0A2T0BCV7"/>
<dbReference type="CDD" id="cd00371">
    <property type="entry name" value="HMA"/>
    <property type="match status" value="1"/>
</dbReference>
<evidence type="ECO:0000256" key="2">
    <source>
        <dbReference type="SAM" id="Phobius"/>
    </source>
</evidence>
<keyword evidence="2" id="KW-0472">Membrane</keyword>
<dbReference type="Proteomes" id="UP000239471">
    <property type="component" value="Unassembled WGS sequence"/>
</dbReference>
<dbReference type="SUPFAM" id="SSF55008">
    <property type="entry name" value="HMA, heavy metal-associated domain"/>
    <property type="match status" value="1"/>
</dbReference>
<keyword evidence="1" id="KW-0479">Metal-binding</keyword>
<dbReference type="Pfam" id="PF13386">
    <property type="entry name" value="DsbD_2"/>
    <property type="match status" value="1"/>
</dbReference>
<dbReference type="InterPro" id="IPR008972">
    <property type="entry name" value="Cupredoxin"/>
</dbReference>
<dbReference type="PROSITE" id="PS50846">
    <property type="entry name" value="HMA_2"/>
    <property type="match status" value="1"/>
</dbReference>
<dbReference type="InterPro" id="IPR036163">
    <property type="entry name" value="HMA_dom_sf"/>
</dbReference>
<keyword evidence="4" id="KW-0378">Hydrolase</keyword>
<feature type="transmembrane region" description="Helical" evidence="2">
    <location>
        <begin position="92"/>
        <end position="115"/>
    </location>
</feature>
<dbReference type="InterPro" id="IPR006121">
    <property type="entry name" value="HMA_dom"/>
</dbReference>
<dbReference type="InterPro" id="IPR017969">
    <property type="entry name" value="Heavy-metal-associated_CS"/>
</dbReference>
<dbReference type="Gene3D" id="2.60.40.420">
    <property type="entry name" value="Cupredoxins - blue copper proteins"/>
    <property type="match status" value="1"/>
</dbReference>
<evidence type="ECO:0000313" key="5">
    <source>
        <dbReference type="Proteomes" id="UP000239471"/>
    </source>
</evidence>
<feature type="transmembrane region" description="Helical" evidence="2">
    <location>
        <begin position="207"/>
        <end position="230"/>
    </location>
</feature>
<accession>A0A2T0BCV7</accession>
<dbReference type="EMBL" id="PVXQ01000025">
    <property type="protein sequence ID" value="PRR81714.1"/>
    <property type="molecule type" value="Genomic_DNA"/>
</dbReference>
<dbReference type="GO" id="GO:0016787">
    <property type="term" value="F:hydrolase activity"/>
    <property type="evidence" value="ECO:0007669"/>
    <property type="project" value="UniProtKB-KW"/>
</dbReference>
<dbReference type="InterPro" id="IPR039447">
    <property type="entry name" value="UreH-like_TM_dom"/>
</dbReference>
<name>A0A2T0BCV7_9CLOT</name>
<dbReference type="OrthoDB" id="9800141at2"/>
<dbReference type="Pfam" id="PF00403">
    <property type="entry name" value="HMA"/>
    <property type="match status" value="1"/>
</dbReference>
<feature type="transmembrane region" description="Helical" evidence="2">
    <location>
        <begin position="127"/>
        <end position="148"/>
    </location>
</feature>
<organism evidence="4 5">
    <name type="scientific">Clostridium vincentii</name>
    <dbReference type="NCBI Taxonomy" id="52704"/>
    <lineage>
        <taxon>Bacteria</taxon>
        <taxon>Bacillati</taxon>
        <taxon>Bacillota</taxon>
        <taxon>Clostridia</taxon>
        <taxon>Eubacteriales</taxon>
        <taxon>Clostridiaceae</taxon>
        <taxon>Clostridium</taxon>
    </lineage>
</organism>
<feature type="transmembrane region" description="Helical" evidence="2">
    <location>
        <begin position="283"/>
        <end position="306"/>
    </location>
</feature>
<evidence type="ECO:0000256" key="1">
    <source>
        <dbReference type="ARBA" id="ARBA00022723"/>
    </source>
</evidence>
<feature type="transmembrane region" description="Helical" evidence="2">
    <location>
        <begin position="181"/>
        <end position="201"/>
    </location>
</feature>